<protein>
    <submittedName>
        <fullName evidence="2">Iron ABC transporter substrate-binding protein</fullName>
    </submittedName>
</protein>
<dbReference type="PANTHER" id="PTHR30535">
    <property type="entry name" value="VITAMIN B12-BINDING PROTEIN"/>
    <property type="match status" value="1"/>
</dbReference>
<organism evidence="2 3">
    <name type="scientific">Methylopila musalis</name>
    <dbReference type="NCBI Taxonomy" id="1134781"/>
    <lineage>
        <taxon>Bacteria</taxon>
        <taxon>Pseudomonadati</taxon>
        <taxon>Pseudomonadota</taxon>
        <taxon>Alphaproteobacteria</taxon>
        <taxon>Hyphomicrobiales</taxon>
        <taxon>Methylopilaceae</taxon>
        <taxon>Methylopila</taxon>
    </lineage>
</organism>
<evidence type="ECO:0000313" key="3">
    <source>
        <dbReference type="Proteomes" id="UP001597171"/>
    </source>
</evidence>
<dbReference type="InterPro" id="IPR050902">
    <property type="entry name" value="ABC_Transporter_SBP"/>
</dbReference>
<dbReference type="InterPro" id="IPR002491">
    <property type="entry name" value="ABC_transptr_periplasmic_BD"/>
</dbReference>
<proteinExistence type="predicted"/>
<accession>A0ABW3ZA09</accession>
<dbReference type="PROSITE" id="PS50983">
    <property type="entry name" value="FE_B12_PBP"/>
    <property type="match status" value="1"/>
</dbReference>
<comment type="caution">
    <text evidence="2">The sequence shown here is derived from an EMBL/GenBank/DDBJ whole genome shotgun (WGS) entry which is preliminary data.</text>
</comment>
<name>A0ABW3ZA09_9HYPH</name>
<dbReference type="Gene3D" id="1.20.58.2180">
    <property type="match status" value="1"/>
</dbReference>
<evidence type="ECO:0000313" key="2">
    <source>
        <dbReference type="EMBL" id="MFD1333028.1"/>
    </source>
</evidence>
<gene>
    <name evidence="2" type="ORF">ACFQ4O_13565</name>
</gene>
<dbReference type="PANTHER" id="PTHR30535:SF34">
    <property type="entry name" value="MOLYBDATE-BINDING PROTEIN MOLA"/>
    <property type="match status" value="1"/>
</dbReference>
<dbReference type="Pfam" id="PF01497">
    <property type="entry name" value="Peripla_BP_2"/>
    <property type="match status" value="1"/>
</dbReference>
<dbReference type="RefSeq" id="WP_378776233.1">
    <property type="nucleotide sequence ID" value="NZ_JBHTMX010000156.1"/>
</dbReference>
<dbReference type="EMBL" id="JBHTMX010000156">
    <property type="protein sequence ID" value="MFD1333028.1"/>
    <property type="molecule type" value="Genomic_DNA"/>
</dbReference>
<sequence length="337" mass="35075">MLVAACPAAAKVFTDAAGRRVEIPDAPKRVLPAGPPAAVLIYVLAPDLLAGWTRAPGADETPFLRPEVRDLPAYGRLAGRGGTANIEAVLAAKPDLIVDVGSVDATYASLADRVQAQTGIPYILIDGALAASPDTLRSLGLALNRETRAAELAAYADDTLASVAEGVARIPAEERPRVYYARGPDGLETAPKGSITVESLDAVGAVNVAEGGTGLARVSPEQILGWNPDAVVTIDQRFATRAKTDPIWSGIKAVRDGRVYAAPSLPFGWLDAPPAVNRLIGLRWLASALYGGGSSDDLRAETKRFYALFYGVALGEPELDRLLPPAGAVPSPAGAGR</sequence>
<reference evidence="3" key="1">
    <citation type="journal article" date="2019" name="Int. J. Syst. Evol. Microbiol.">
        <title>The Global Catalogue of Microorganisms (GCM) 10K type strain sequencing project: providing services to taxonomists for standard genome sequencing and annotation.</title>
        <authorList>
            <consortium name="The Broad Institute Genomics Platform"/>
            <consortium name="The Broad Institute Genome Sequencing Center for Infectious Disease"/>
            <person name="Wu L."/>
            <person name="Ma J."/>
        </authorList>
    </citation>
    <scope>NUCLEOTIDE SEQUENCE [LARGE SCALE GENOMIC DNA]</scope>
    <source>
        <strain evidence="3">CCUG 61696</strain>
    </source>
</reference>
<feature type="domain" description="Fe/B12 periplasmic-binding" evidence="1">
    <location>
        <begin position="29"/>
        <end position="293"/>
    </location>
</feature>
<dbReference type="Proteomes" id="UP001597171">
    <property type="component" value="Unassembled WGS sequence"/>
</dbReference>
<dbReference type="CDD" id="cd01147">
    <property type="entry name" value="HemV-2"/>
    <property type="match status" value="1"/>
</dbReference>
<keyword evidence="3" id="KW-1185">Reference proteome</keyword>
<dbReference type="SUPFAM" id="SSF53807">
    <property type="entry name" value="Helical backbone' metal receptor"/>
    <property type="match status" value="1"/>
</dbReference>
<evidence type="ECO:0000259" key="1">
    <source>
        <dbReference type="PROSITE" id="PS50983"/>
    </source>
</evidence>
<dbReference type="Gene3D" id="3.40.50.1980">
    <property type="entry name" value="Nitrogenase molybdenum iron protein domain"/>
    <property type="match status" value="2"/>
</dbReference>